<dbReference type="EMBL" id="MU167224">
    <property type="protein sequence ID" value="KAG0149816.1"/>
    <property type="molecule type" value="Genomic_DNA"/>
</dbReference>
<name>A0A9P6NMF3_9BASI</name>
<comment type="caution">
    <text evidence="1">The sequence shown here is derived from an EMBL/GenBank/DDBJ whole genome shotgun (WGS) entry which is preliminary data.</text>
</comment>
<accession>A0A9P6NMF3</accession>
<keyword evidence="2" id="KW-1185">Reference proteome</keyword>
<organism evidence="1 2">
    <name type="scientific">Cronartium quercuum f. sp. fusiforme G11</name>
    <dbReference type="NCBI Taxonomy" id="708437"/>
    <lineage>
        <taxon>Eukaryota</taxon>
        <taxon>Fungi</taxon>
        <taxon>Dikarya</taxon>
        <taxon>Basidiomycota</taxon>
        <taxon>Pucciniomycotina</taxon>
        <taxon>Pucciniomycetes</taxon>
        <taxon>Pucciniales</taxon>
        <taxon>Coleosporiaceae</taxon>
        <taxon>Cronartium</taxon>
    </lineage>
</organism>
<sequence length="189" mass="21098">MFNKSFISCTSNQTLRICVSAALSSLPQLSFTLHHLFFDKAIHKSSPYWTTPTSLPTPSVYQTNPSVQPALFSPKVSVLHSARREPVPMPYMNIPASQLGSVRPKPTSHKRTSVPSATCAKAFQLSVRASAHKQLLNSLCCDMLSSFIEPIASHAAQQALRNRVMHSLAEQIQTTQHFVDHLRKFEERK</sequence>
<reference evidence="1" key="1">
    <citation type="submission" date="2013-11" db="EMBL/GenBank/DDBJ databases">
        <title>Genome sequence of the fusiform rust pathogen reveals effectors for host alternation and coevolution with pine.</title>
        <authorList>
            <consortium name="DOE Joint Genome Institute"/>
            <person name="Smith K."/>
            <person name="Pendleton A."/>
            <person name="Kubisiak T."/>
            <person name="Anderson C."/>
            <person name="Salamov A."/>
            <person name="Aerts A."/>
            <person name="Riley R."/>
            <person name="Clum A."/>
            <person name="Lindquist E."/>
            <person name="Ence D."/>
            <person name="Campbell M."/>
            <person name="Kronenberg Z."/>
            <person name="Feau N."/>
            <person name="Dhillon B."/>
            <person name="Hamelin R."/>
            <person name="Burleigh J."/>
            <person name="Smith J."/>
            <person name="Yandell M."/>
            <person name="Nelson C."/>
            <person name="Grigoriev I."/>
            <person name="Davis J."/>
        </authorList>
    </citation>
    <scope>NUCLEOTIDE SEQUENCE</scope>
    <source>
        <strain evidence="1">G11</strain>
    </source>
</reference>
<proteinExistence type="predicted"/>
<gene>
    <name evidence="1" type="ORF">CROQUDRAFT_274723</name>
</gene>
<evidence type="ECO:0000313" key="2">
    <source>
        <dbReference type="Proteomes" id="UP000886653"/>
    </source>
</evidence>
<protein>
    <submittedName>
        <fullName evidence="1">Uncharacterized protein</fullName>
    </submittedName>
</protein>
<dbReference type="Proteomes" id="UP000886653">
    <property type="component" value="Unassembled WGS sequence"/>
</dbReference>
<dbReference type="AlphaFoldDB" id="A0A9P6NMF3"/>
<evidence type="ECO:0000313" key="1">
    <source>
        <dbReference type="EMBL" id="KAG0149816.1"/>
    </source>
</evidence>